<comment type="caution">
    <text evidence="2">The sequence shown here is derived from an EMBL/GenBank/DDBJ whole genome shotgun (WGS) entry which is preliminary data.</text>
</comment>
<evidence type="ECO:0000313" key="2">
    <source>
        <dbReference type="EMBL" id="KAK6003618.1"/>
    </source>
</evidence>
<keyword evidence="3" id="KW-1185">Reference proteome</keyword>
<organism evidence="2 3">
    <name type="scientific">Aureobasidium pullulans</name>
    <name type="common">Black yeast</name>
    <name type="synonym">Pullularia pullulans</name>
    <dbReference type="NCBI Taxonomy" id="5580"/>
    <lineage>
        <taxon>Eukaryota</taxon>
        <taxon>Fungi</taxon>
        <taxon>Dikarya</taxon>
        <taxon>Ascomycota</taxon>
        <taxon>Pezizomycotina</taxon>
        <taxon>Dothideomycetes</taxon>
        <taxon>Dothideomycetidae</taxon>
        <taxon>Dothideales</taxon>
        <taxon>Saccotheciaceae</taxon>
        <taxon>Aureobasidium</taxon>
    </lineage>
</organism>
<gene>
    <name evidence="2" type="ORF">QM012_009389</name>
</gene>
<sequence length="317" mass="35784">MPPSITQLNVQPEADLISIEARIESNMREIAYLKSEQRNFAERLETLHESQQILLKQLNAIKSENYIQEINSLRAEKQLLQPDSGIFSGGEAPDTTPTPSRNTVLPSSFKNKRKAAVDAGSGIATRRIKTEQASLVAKDESNQDLRFYPTNTESSSGDSGSSATLTDITVWLNHDTNELELDESEDEATQEAWKRDGGRLRAEWKKQLKEFDKKNPMWANYTYTAGCVRSALWNQGKCYLTMEKEGDYACKTCWNTGHFCVAYEEDSGEFWLCPQLPAARTKGKSNIGPFDLEMFHSMKTAPSRTDLPAYWKKESTS</sequence>
<proteinExistence type="predicted"/>
<name>A0ABR0TGQ0_AURPU</name>
<feature type="compositionally biased region" description="Polar residues" evidence="1">
    <location>
        <begin position="95"/>
        <end position="109"/>
    </location>
</feature>
<reference evidence="2 3" key="1">
    <citation type="submission" date="2023-11" db="EMBL/GenBank/DDBJ databases">
        <title>Draft genome sequence and annotation of the polyextremotolerant black yeast-like fungus Aureobasidium pullulans NRRL 62042.</title>
        <authorList>
            <person name="Dielentheis-Frenken M.R.E."/>
            <person name="Wibberg D."/>
            <person name="Blank L.M."/>
            <person name="Tiso T."/>
        </authorList>
    </citation>
    <scope>NUCLEOTIDE SEQUENCE [LARGE SCALE GENOMIC DNA]</scope>
    <source>
        <strain evidence="2 3">NRRL 62042</strain>
    </source>
</reference>
<evidence type="ECO:0000313" key="3">
    <source>
        <dbReference type="Proteomes" id="UP001341245"/>
    </source>
</evidence>
<evidence type="ECO:0000256" key="1">
    <source>
        <dbReference type="SAM" id="MobiDB-lite"/>
    </source>
</evidence>
<protein>
    <submittedName>
        <fullName evidence="2">Uncharacterized protein</fullName>
    </submittedName>
</protein>
<dbReference type="Proteomes" id="UP001341245">
    <property type="component" value="Unassembled WGS sequence"/>
</dbReference>
<dbReference type="EMBL" id="JASGXD010000009">
    <property type="protein sequence ID" value="KAK6003618.1"/>
    <property type="molecule type" value="Genomic_DNA"/>
</dbReference>
<accession>A0ABR0TGQ0</accession>
<feature type="region of interest" description="Disordered" evidence="1">
    <location>
        <begin position="84"/>
        <end position="111"/>
    </location>
</feature>